<dbReference type="Pfam" id="PF00353">
    <property type="entry name" value="HemolysinCabind"/>
    <property type="match status" value="1"/>
</dbReference>
<sequence length="178" mass="18766">MSGGCKGVRYTMNSENNNNLHTLDNSEDIPTLDFRSDDSQQDVLDISQLLPESGVNSSNLKQFVKISSSGIFVDSSGAGQFSADNQVARFASGNPALNAMVAVQIADTSVIHFDRSVTANDPLIDELSIEDIDLNELNEVTGTAQQDFLAGSASADVLYGGRGDDVLEGGAGNDVYVG</sequence>
<dbReference type="InterPro" id="IPR001343">
    <property type="entry name" value="Hemolysn_Ca-bd"/>
</dbReference>
<dbReference type="EMBL" id="KB306248">
    <property type="protein sequence ID" value="ELU00034.1"/>
    <property type="molecule type" value="Genomic_DNA"/>
</dbReference>
<name>R7U1D8_CAPTE</name>
<evidence type="ECO:0008006" key="4">
    <source>
        <dbReference type="Google" id="ProtNLM"/>
    </source>
</evidence>
<dbReference type="EnsemblMetazoa" id="CapteT188786">
    <property type="protein sequence ID" value="CapteP188786"/>
    <property type="gene ID" value="CapteG188786"/>
</dbReference>
<dbReference type="InterPro" id="IPR018511">
    <property type="entry name" value="Hemolysin-typ_Ca-bd_CS"/>
</dbReference>
<accession>R7U1D8</accession>
<gene>
    <name evidence="1" type="ORF">CAPTEDRAFT_188786</name>
</gene>
<dbReference type="PROSITE" id="PS00330">
    <property type="entry name" value="HEMOLYSIN_CALCIUM"/>
    <property type="match status" value="1"/>
</dbReference>
<reference evidence="2" key="3">
    <citation type="submission" date="2015-06" db="UniProtKB">
        <authorList>
            <consortium name="EnsemblMetazoa"/>
        </authorList>
    </citation>
    <scope>IDENTIFICATION</scope>
</reference>
<dbReference type="SUPFAM" id="SSF51120">
    <property type="entry name" value="beta-Roll"/>
    <property type="match status" value="1"/>
</dbReference>
<dbReference type="AlphaFoldDB" id="R7U1D8"/>
<keyword evidence="3" id="KW-1185">Reference proteome</keyword>
<evidence type="ECO:0000313" key="2">
    <source>
        <dbReference type="EnsemblMetazoa" id="CapteP188786"/>
    </source>
</evidence>
<dbReference type="InterPro" id="IPR019960">
    <property type="entry name" value="T1SS_VCA0849"/>
</dbReference>
<dbReference type="PRINTS" id="PR00313">
    <property type="entry name" value="CABNDNGRPT"/>
</dbReference>
<dbReference type="NCBIfam" id="TIGR03661">
    <property type="entry name" value="T1SS_VCA0849"/>
    <property type="match status" value="1"/>
</dbReference>
<dbReference type="Gene3D" id="2.150.10.10">
    <property type="entry name" value="Serralysin-like metalloprotease, C-terminal"/>
    <property type="match status" value="1"/>
</dbReference>
<reference evidence="1 3" key="2">
    <citation type="journal article" date="2013" name="Nature">
        <title>Insights into bilaterian evolution from three spiralian genomes.</title>
        <authorList>
            <person name="Simakov O."/>
            <person name="Marletaz F."/>
            <person name="Cho S.J."/>
            <person name="Edsinger-Gonzales E."/>
            <person name="Havlak P."/>
            <person name="Hellsten U."/>
            <person name="Kuo D.H."/>
            <person name="Larsson T."/>
            <person name="Lv J."/>
            <person name="Arendt D."/>
            <person name="Savage R."/>
            <person name="Osoegawa K."/>
            <person name="de Jong P."/>
            <person name="Grimwood J."/>
            <person name="Chapman J.A."/>
            <person name="Shapiro H."/>
            <person name="Aerts A."/>
            <person name="Otillar R.P."/>
            <person name="Terry A.Y."/>
            <person name="Boore J.L."/>
            <person name="Grigoriev I.V."/>
            <person name="Lindberg D.R."/>
            <person name="Seaver E.C."/>
            <person name="Weisblat D.A."/>
            <person name="Putnam N.H."/>
            <person name="Rokhsar D.S."/>
        </authorList>
    </citation>
    <scope>NUCLEOTIDE SEQUENCE</scope>
    <source>
        <strain evidence="1 3">I ESC-2004</strain>
    </source>
</reference>
<feature type="non-terminal residue" evidence="1">
    <location>
        <position position="178"/>
    </location>
</feature>
<reference evidence="3" key="1">
    <citation type="submission" date="2012-12" db="EMBL/GenBank/DDBJ databases">
        <authorList>
            <person name="Hellsten U."/>
            <person name="Grimwood J."/>
            <person name="Chapman J.A."/>
            <person name="Shapiro H."/>
            <person name="Aerts A."/>
            <person name="Otillar R.P."/>
            <person name="Terry A.Y."/>
            <person name="Boore J.L."/>
            <person name="Simakov O."/>
            <person name="Marletaz F."/>
            <person name="Cho S.-J."/>
            <person name="Edsinger-Gonzales E."/>
            <person name="Havlak P."/>
            <person name="Kuo D.-H."/>
            <person name="Larsson T."/>
            <person name="Lv J."/>
            <person name="Arendt D."/>
            <person name="Savage R."/>
            <person name="Osoegawa K."/>
            <person name="de Jong P."/>
            <person name="Lindberg D.R."/>
            <person name="Seaver E.C."/>
            <person name="Weisblat D.A."/>
            <person name="Putnam N.H."/>
            <person name="Grigoriev I.V."/>
            <person name="Rokhsar D.S."/>
        </authorList>
    </citation>
    <scope>NUCLEOTIDE SEQUENCE</scope>
    <source>
        <strain evidence="3">I ESC-2004</strain>
    </source>
</reference>
<evidence type="ECO:0000313" key="3">
    <source>
        <dbReference type="Proteomes" id="UP000014760"/>
    </source>
</evidence>
<evidence type="ECO:0000313" key="1">
    <source>
        <dbReference type="EMBL" id="ELU00034.1"/>
    </source>
</evidence>
<dbReference type="HOGENOM" id="CLU_1514245_0_0_1"/>
<proteinExistence type="predicted"/>
<dbReference type="InterPro" id="IPR011049">
    <property type="entry name" value="Serralysin-like_metalloprot_C"/>
</dbReference>
<organism evidence="1">
    <name type="scientific">Capitella teleta</name>
    <name type="common">Polychaete worm</name>
    <dbReference type="NCBI Taxonomy" id="283909"/>
    <lineage>
        <taxon>Eukaryota</taxon>
        <taxon>Metazoa</taxon>
        <taxon>Spiralia</taxon>
        <taxon>Lophotrochozoa</taxon>
        <taxon>Annelida</taxon>
        <taxon>Polychaeta</taxon>
        <taxon>Sedentaria</taxon>
        <taxon>Scolecida</taxon>
        <taxon>Capitellidae</taxon>
        <taxon>Capitella</taxon>
    </lineage>
</organism>
<dbReference type="Proteomes" id="UP000014760">
    <property type="component" value="Unassembled WGS sequence"/>
</dbReference>
<dbReference type="EMBL" id="AMQN01047731">
    <property type="status" value="NOT_ANNOTATED_CDS"/>
    <property type="molecule type" value="Genomic_DNA"/>
</dbReference>
<dbReference type="GO" id="GO:0005509">
    <property type="term" value="F:calcium ion binding"/>
    <property type="evidence" value="ECO:0007669"/>
    <property type="project" value="InterPro"/>
</dbReference>
<protein>
    <recommendedName>
        <fullName evidence="4">Peptidase M10 serralysin C-terminal domain-containing protein</fullName>
    </recommendedName>
</protein>